<reference evidence="3 4" key="1">
    <citation type="journal article" date="2015" name="Plant Cell">
        <title>Oil accumulation by the oleaginous diatom Fistulifera solaris as revealed by the genome and transcriptome.</title>
        <authorList>
            <person name="Tanaka T."/>
            <person name="Maeda Y."/>
            <person name="Veluchamy A."/>
            <person name="Tanaka M."/>
            <person name="Abida H."/>
            <person name="Marechal E."/>
            <person name="Bowler C."/>
            <person name="Muto M."/>
            <person name="Sunaga Y."/>
            <person name="Tanaka M."/>
            <person name="Yoshino T."/>
            <person name="Taniguchi T."/>
            <person name="Fukuda Y."/>
            <person name="Nemoto M."/>
            <person name="Matsumoto M."/>
            <person name="Wong P.S."/>
            <person name="Aburatani S."/>
            <person name="Fujibuchi W."/>
        </authorList>
    </citation>
    <scope>NUCLEOTIDE SEQUENCE [LARGE SCALE GENOMIC DNA]</scope>
    <source>
        <strain evidence="3 4">JPCC DA0580</strain>
    </source>
</reference>
<dbReference type="PANTHER" id="PTHR24153:SF8">
    <property type="entry name" value="FORKED, ISOFORM F"/>
    <property type="match status" value="1"/>
</dbReference>
<keyword evidence="4" id="KW-1185">Reference proteome</keyword>
<dbReference type="EMBL" id="BDSP01000060">
    <property type="protein sequence ID" value="GAX12981.1"/>
    <property type="molecule type" value="Genomic_DNA"/>
</dbReference>
<comment type="caution">
    <text evidence="3">The sequence shown here is derived from an EMBL/GenBank/DDBJ whole genome shotgun (WGS) entry which is preliminary data.</text>
</comment>
<dbReference type="SMART" id="SM00248">
    <property type="entry name" value="ANK"/>
    <property type="match status" value="3"/>
</dbReference>
<sequence>MSTMVYFLTFANASPIFMATAEAVSLPALLLSVSFSVFLFRCRCWCEINEGDSVEHRKAPRCSRGGDSCSSFCFCGIEVCAGRRKRFKKCAKRCEKRKKGSSHVHPEGCWVAKNFKTAFAKLHLPPPLPYHRKRSLLELKCEFEHCDDSSEESQETASVDPNLMPMNSQLYREGSLSDVSLSHSTSSAEDTIDVNVSTPGLKPAIQISYPRSRSALMDMVRMQQWQFIIDHPAKSILLGRKQAKHHDSDGLYPLHWACSGGPPSSIVEALIQSYPSATRKRDHEGSTPLHFATHYSASVPVIEKLLLVHPEAVSMQDKYGRTPLYHAIEKSANINVIQALIRADKTTTVISCLPKELRDIHKELGKYDGVLRRAISVRTPLFLAWTAVLGDAHARKTFQGKKWDKAVHLLMAAYETISTSRPLVTDQTPPHRVPPEHFLRAAITLDIYLPDAVVPIAIKSLAVAASKSKLRDDPSLYSGAEFLAAAAETEQYSEQRSTDVIRMIIEAFPFAASHSTDGGRSPLGIAAAAGKLWKHGAMDLIFAAAPDAVSQADPLSGLPPFMLAAVRPEEAKEYTVDVLRAKSLRLWLEKNDPYNLLTRKDRQREQQPPVTSQEEVLKQGYETAKLETIYQLIQSDPTVLSHCLRQNALSSCFPRQKT</sequence>
<dbReference type="OrthoDB" id="432281at2759"/>
<dbReference type="InterPro" id="IPR002110">
    <property type="entry name" value="Ankyrin_rpt"/>
</dbReference>
<evidence type="ECO:0000313" key="4">
    <source>
        <dbReference type="Proteomes" id="UP000198406"/>
    </source>
</evidence>
<dbReference type="Proteomes" id="UP000198406">
    <property type="component" value="Unassembled WGS sequence"/>
</dbReference>
<dbReference type="InParanoid" id="A0A1Z5JGU0"/>
<dbReference type="PANTHER" id="PTHR24153">
    <property type="entry name" value="ESPIN"/>
    <property type="match status" value="1"/>
</dbReference>
<gene>
    <name evidence="3" type="ORF">FisN_2Hh471</name>
</gene>
<name>A0A1Z5JGU0_FISSO</name>
<accession>A0A1Z5JGU0</accession>
<dbReference type="AlphaFoldDB" id="A0A1Z5JGU0"/>
<dbReference type="InterPro" id="IPR036770">
    <property type="entry name" value="Ankyrin_rpt-contain_sf"/>
</dbReference>
<proteinExistence type="predicted"/>
<dbReference type="GO" id="GO:0051017">
    <property type="term" value="P:actin filament bundle assembly"/>
    <property type="evidence" value="ECO:0007669"/>
    <property type="project" value="TreeGrafter"/>
</dbReference>
<evidence type="ECO:0000313" key="3">
    <source>
        <dbReference type="EMBL" id="GAX12981.1"/>
    </source>
</evidence>
<dbReference type="GO" id="GO:0005737">
    <property type="term" value="C:cytoplasm"/>
    <property type="evidence" value="ECO:0007669"/>
    <property type="project" value="TreeGrafter"/>
</dbReference>
<dbReference type="Pfam" id="PF12796">
    <property type="entry name" value="Ank_2"/>
    <property type="match status" value="1"/>
</dbReference>
<protein>
    <submittedName>
        <fullName evidence="3">Uncharacterized protein</fullName>
    </submittedName>
</protein>
<dbReference type="GO" id="GO:0051015">
    <property type="term" value="F:actin filament binding"/>
    <property type="evidence" value="ECO:0007669"/>
    <property type="project" value="TreeGrafter"/>
</dbReference>
<evidence type="ECO:0000256" key="2">
    <source>
        <dbReference type="ARBA" id="ARBA00023043"/>
    </source>
</evidence>
<keyword evidence="1" id="KW-0677">Repeat</keyword>
<dbReference type="Gene3D" id="1.25.40.20">
    <property type="entry name" value="Ankyrin repeat-containing domain"/>
    <property type="match status" value="1"/>
</dbReference>
<dbReference type="SUPFAM" id="SSF48403">
    <property type="entry name" value="Ankyrin repeat"/>
    <property type="match status" value="1"/>
</dbReference>
<evidence type="ECO:0000256" key="1">
    <source>
        <dbReference type="ARBA" id="ARBA00022737"/>
    </source>
</evidence>
<organism evidence="3 4">
    <name type="scientific">Fistulifera solaris</name>
    <name type="common">Oleaginous diatom</name>
    <dbReference type="NCBI Taxonomy" id="1519565"/>
    <lineage>
        <taxon>Eukaryota</taxon>
        <taxon>Sar</taxon>
        <taxon>Stramenopiles</taxon>
        <taxon>Ochrophyta</taxon>
        <taxon>Bacillariophyta</taxon>
        <taxon>Bacillariophyceae</taxon>
        <taxon>Bacillariophycidae</taxon>
        <taxon>Naviculales</taxon>
        <taxon>Naviculaceae</taxon>
        <taxon>Fistulifera</taxon>
    </lineage>
</organism>
<keyword evidence="2" id="KW-0040">ANK repeat</keyword>
<dbReference type="InterPro" id="IPR052420">
    <property type="entry name" value="Espin/Espin-like"/>
</dbReference>